<protein>
    <recommendedName>
        <fullName evidence="9">Transcription factor</fullName>
    </recommendedName>
</protein>
<dbReference type="EMBL" id="PJQD01000053">
    <property type="protein sequence ID" value="POY72264.1"/>
    <property type="molecule type" value="Genomic_DNA"/>
</dbReference>
<evidence type="ECO:0000256" key="1">
    <source>
        <dbReference type="ARBA" id="ARBA00004496"/>
    </source>
</evidence>
<dbReference type="Pfam" id="PF00565">
    <property type="entry name" value="SNase"/>
    <property type="match status" value="5"/>
</dbReference>
<proteinExistence type="predicted"/>
<dbReference type="OrthoDB" id="10023235at2759"/>
<evidence type="ECO:0000259" key="5">
    <source>
        <dbReference type="PROSITE" id="PS50304"/>
    </source>
</evidence>
<dbReference type="PANTHER" id="PTHR12302:SF2">
    <property type="entry name" value="STAPHYLOCOCCAL NUCLEASE DOMAIN-CONTAINING PROTEIN 1"/>
    <property type="match status" value="1"/>
</dbReference>
<dbReference type="InterPro" id="IPR002999">
    <property type="entry name" value="Tudor"/>
</dbReference>
<dbReference type="PANTHER" id="PTHR12302">
    <property type="entry name" value="EBNA2 BINDING PROTEIN P100"/>
    <property type="match status" value="1"/>
</dbReference>
<evidence type="ECO:0008006" key="9">
    <source>
        <dbReference type="Google" id="ProtNLM"/>
    </source>
</evidence>
<comment type="caution">
    <text evidence="7">The sequence shown here is derived from an EMBL/GenBank/DDBJ whole genome shotgun (WGS) entry which is preliminary data.</text>
</comment>
<feature type="domain" description="TNase-like" evidence="6">
    <location>
        <begin position="541"/>
        <end position="669"/>
    </location>
</feature>
<dbReference type="GO" id="GO:0031047">
    <property type="term" value="P:regulatory ncRNA-mediated gene silencing"/>
    <property type="evidence" value="ECO:0007669"/>
    <property type="project" value="UniProtKB-UniRule"/>
</dbReference>
<reference evidence="7 8" key="1">
    <citation type="journal article" date="2018" name="Front. Microbiol.">
        <title>Prospects for Fungal Bioremediation of Acidic Radioactive Waste Sites: Characterization and Genome Sequence of Rhodotorula taiwanensis MD1149.</title>
        <authorList>
            <person name="Tkavc R."/>
            <person name="Matrosova V.Y."/>
            <person name="Grichenko O.E."/>
            <person name="Gostincar C."/>
            <person name="Volpe R.P."/>
            <person name="Klimenkova P."/>
            <person name="Gaidamakova E.K."/>
            <person name="Zhou C.E."/>
            <person name="Stewart B.J."/>
            <person name="Lyman M.G."/>
            <person name="Malfatti S.A."/>
            <person name="Rubinfeld B."/>
            <person name="Courtot M."/>
            <person name="Singh J."/>
            <person name="Dalgard C.L."/>
            <person name="Hamilton T."/>
            <person name="Frey K.G."/>
            <person name="Gunde-Cimerman N."/>
            <person name="Dugan L."/>
            <person name="Daly M.J."/>
        </authorList>
    </citation>
    <scope>NUCLEOTIDE SEQUENCE [LARGE SCALE GENOMIC DNA]</scope>
    <source>
        <strain evidence="7 8">MD1149</strain>
    </source>
</reference>
<keyword evidence="2 4" id="KW-0963">Cytoplasm</keyword>
<dbReference type="InterPro" id="IPR035437">
    <property type="entry name" value="SNase_OB-fold_sf"/>
</dbReference>
<dbReference type="SMART" id="SM00318">
    <property type="entry name" value="SNc"/>
    <property type="match status" value="4"/>
</dbReference>
<feature type="domain" description="TNase-like" evidence="6">
    <location>
        <begin position="11"/>
        <end position="170"/>
    </location>
</feature>
<evidence type="ECO:0000256" key="3">
    <source>
        <dbReference type="ARBA" id="ARBA00022737"/>
    </source>
</evidence>
<dbReference type="STRING" id="741276.A0A2S5B651"/>
<evidence type="ECO:0000256" key="4">
    <source>
        <dbReference type="PIRNR" id="PIRNR017179"/>
    </source>
</evidence>
<feature type="domain" description="TNase-like" evidence="6">
    <location>
        <begin position="196"/>
        <end position="357"/>
    </location>
</feature>
<evidence type="ECO:0000313" key="8">
    <source>
        <dbReference type="Proteomes" id="UP000237144"/>
    </source>
</evidence>
<keyword evidence="8" id="KW-1185">Reference proteome</keyword>
<sequence length="955" mass="104404">MAAPAAPEQQQSLAAITKSVLSGDTLILRGPVVQANALPREKVLHLADLNAPRLGSRERDDEPWAFESRDFLRSLVVGKEVSFSVSYTVPSTTSGPLEFGIVYAPAADASGAEIDVAAELVRAGWAKVRDSNKRDQAGNDDESNAVASRRAYLRDLEQEAQRDGRGLWSSDRAPARRVNYTMPEDPNAFLAEYKGQQLGAIVEGVTNGSQIRARLLISPEHHQFVNLGIAGIRAPRSGNLSGREDVQGEEFGDEARFFVESRLLQRLISVILLSLPTPTAGPTANGNSTPPQQVSLFLGTVQHPAGNIAALLVQQGLARIVDWHAGFLASSPTPSMMSELRRAEADAKSHRRALYKDLPDPRLAAQKAAASGRSFDALVTRVWGADMLSIVKNGEQSERRIQLASVRQPRPSDPKLAGLQLEGKELLRKRLIGKTVQVVLDFTRPAEGDYEERDCATVRLPNGTNVAEYLVERGLLGVLRHRQGDDNRSSDYDRLMAAEARAMEEKKGIHSGKDFPAPRIVDASESAHKAAPFLSQFKRQGRIQGVVDYAASGSRFKILIPKQDTKLTLVLSQIRAPRTARNPAEKSDPYGQEAATFSARRLLQRDVEFSVDNTDKSGGFIGRLFLNGEDFATSLVAEGLASVDDRATASSLWSAQEAAQQARKNLWSNYDAEAEAAASASNGAATPVTQARKEYVDVVVSEVRGGTETVPFSFAVQILQNGGIPDLEQLMSQLTLFHDKAENAGPAGYVPRSGELVSAKFSADDAWYRARVKRAHPGKKEAEVQYIDCESPLSESLPFSSSLISLFLRADGNTEVLPFSRIRPLAKEFQTLEGQAKDATLSFVSLLDWRTEYGEDARARFSELCEGQQLVANIDQRDKNLLHLSLFDPNDPASLSAHENSINVQLVREGLARIDKRSRLRDAYPNVVKALDAAQEEARRSRAGAYELGDILEDD</sequence>
<feature type="domain" description="TNase-like" evidence="6">
    <location>
        <begin position="373"/>
        <end position="512"/>
    </location>
</feature>
<dbReference type="GO" id="GO:0004518">
    <property type="term" value="F:nuclease activity"/>
    <property type="evidence" value="ECO:0007669"/>
    <property type="project" value="TreeGrafter"/>
</dbReference>
<dbReference type="InterPro" id="IPR016071">
    <property type="entry name" value="Staphylococal_nuclease_OB-fold"/>
</dbReference>
<dbReference type="Pfam" id="PF00567">
    <property type="entry name" value="TUDOR"/>
    <property type="match status" value="1"/>
</dbReference>
<dbReference type="GO" id="GO:0005634">
    <property type="term" value="C:nucleus"/>
    <property type="evidence" value="ECO:0007669"/>
    <property type="project" value="TreeGrafter"/>
</dbReference>
<comment type="subcellular location">
    <subcellularLocation>
        <location evidence="1 4">Cytoplasm</location>
    </subcellularLocation>
</comment>
<organism evidence="7 8">
    <name type="scientific">Rhodotorula taiwanensis</name>
    <dbReference type="NCBI Taxonomy" id="741276"/>
    <lineage>
        <taxon>Eukaryota</taxon>
        <taxon>Fungi</taxon>
        <taxon>Dikarya</taxon>
        <taxon>Basidiomycota</taxon>
        <taxon>Pucciniomycotina</taxon>
        <taxon>Microbotryomycetes</taxon>
        <taxon>Sporidiobolales</taxon>
        <taxon>Sporidiobolaceae</taxon>
        <taxon>Rhodotorula</taxon>
    </lineage>
</organism>
<feature type="domain" description="Tudor" evidence="5">
    <location>
        <begin position="750"/>
        <end position="832"/>
    </location>
</feature>
<dbReference type="PIRSF" id="PIRSF017179">
    <property type="entry name" value="RISC-Tudor-SN"/>
    <property type="match status" value="1"/>
</dbReference>
<dbReference type="Gene3D" id="2.40.50.90">
    <property type="match status" value="5"/>
</dbReference>
<dbReference type="SUPFAM" id="SSF63748">
    <property type="entry name" value="Tudor/PWWP/MBT"/>
    <property type="match status" value="1"/>
</dbReference>
<accession>A0A2S5B651</accession>
<dbReference type="SMART" id="SM00333">
    <property type="entry name" value="TUDOR"/>
    <property type="match status" value="1"/>
</dbReference>
<evidence type="ECO:0000259" key="6">
    <source>
        <dbReference type="PROSITE" id="PS50830"/>
    </source>
</evidence>
<dbReference type="GO" id="GO:0005829">
    <property type="term" value="C:cytosol"/>
    <property type="evidence" value="ECO:0007669"/>
    <property type="project" value="UniProtKB-UniRule"/>
</dbReference>
<dbReference type="CDD" id="cd00175">
    <property type="entry name" value="SNc"/>
    <property type="match status" value="1"/>
</dbReference>
<keyword evidence="3" id="KW-0677">Repeat</keyword>
<dbReference type="GO" id="GO:0006402">
    <property type="term" value="P:mRNA catabolic process"/>
    <property type="evidence" value="ECO:0007669"/>
    <property type="project" value="UniProtKB-UniRule"/>
</dbReference>
<evidence type="ECO:0000313" key="7">
    <source>
        <dbReference type="EMBL" id="POY72264.1"/>
    </source>
</evidence>
<dbReference type="Proteomes" id="UP000237144">
    <property type="component" value="Unassembled WGS sequence"/>
</dbReference>
<dbReference type="GO" id="GO:0003723">
    <property type="term" value="F:RNA binding"/>
    <property type="evidence" value="ECO:0007669"/>
    <property type="project" value="UniProtKB-UniRule"/>
</dbReference>
<dbReference type="FunFam" id="2.30.30.140:FF:000018">
    <property type="entry name" value="Serine/threonine-protein kinase 31"/>
    <property type="match status" value="1"/>
</dbReference>
<dbReference type="GO" id="GO:0031332">
    <property type="term" value="C:RNAi effector complex"/>
    <property type="evidence" value="ECO:0007669"/>
    <property type="project" value="InterPro"/>
</dbReference>
<dbReference type="PROSITE" id="PS50830">
    <property type="entry name" value="TNASE_3"/>
    <property type="match status" value="4"/>
</dbReference>
<dbReference type="Gene3D" id="2.30.30.140">
    <property type="match status" value="1"/>
</dbReference>
<gene>
    <name evidence="7" type="ORF">BMF94_4707</name>
</gene>
<evidence type="ECO:0000256" key="2">
    <source>
        <dbReference type="ARBA" id="ARBA00022490"/>
    </source>
</evidence>
<dbReference type="PROSITE" id="PS50304">
    <property type="entry name" value="TUDOR"/>
    <property type="match status" value="1"/>
</dbReference>
<dbReference type="InterPro" id="IPR016685">
    <property type="entry name" value="Silence_cplx_Nase-comp_TudorSN"/>
</dbReference>
<name>A0A2S5B651_9BASI</name>
<dbReference type="SUPFAM" id="SSF50199">
    <property type="entry name" value="Staphylococcal nuclease"/>
    <property type="match status" value="5"/>
</dbReference>
<dbReference type="AlphaFoldDB" id="A0A2S5B651"/>